<feature type="region of interest" description="Disordered" evidence="3">
    <location>
        <begin position="670"/>
        <end position="712"/>
    </location>
</feature>
<evidence type="ECO:0000256" key="1">
    <source>
        <dbReference type="ARBA" id="ARBA00006392"/>
    </source>
</evidence>
<sequence length="929" mass="100885">MAARDPMADSPWRKPPQTLMDGSCTAAAYKQIDGGAGADQAPAGACGESPPASRLFLSRPGVASAIRVPPSLPPERGVPAFLSGIPLTGEYVEGVSDQDVLLIHSCRQWTTVTAHSLEEGHYVIGPKIDIPLQYPGKFKLLDQDRDVREPVQYFNSVEEVASIFPDRVFVMEAITFSVKVVSGEFSEDSEVYNFTLHAGDELTLMGQAEILCAKAAKEKSRLNTLLRKLGKAGVPGTGGGNGGSGNSGGGGNTGGGSGKQLKGKMPCLICMNHRTNESLSLPFQCKGRFSTRSPLELQMQEGEHTIRSIIEKVRLPVNVIVPSRPPRNPYDLHAIREGHCYKLVSIVSKTVVLCCILRKDEVAPFHFLLLTDMPRFLLPEGMLRVGGDPQLEKLLRETAALCQECFDPNEYSKAVREAKPDFSEDCASPRHVRLCLQGYSRNELAQSFQRLSLCLYAASESSCQDLAQGGRAQRLLLPSHQEPSSLISDTLDSEREYMTPDWVEPTFRTQELPYEELWTNQNPENYSESSSTVPGLENASKGQRDLISFGGSPCHRGLLQEDLSTDAPPPVPPKSEAVREECRLLVAPPVPPRGAHTSATSSPPMPVRFPKLQAAVSPSANLSYYSSGLHDISRPRSGSCSPSPDSYSLYCYPCTWSDCKVGESTSRQLASPQIQLPSQPPPAQMSSWSDPWPCNDPGSSVATGRSTPLLGSTDANAIKSYHSCPRLKPPPPQKRFAPFGALNPFSNPAYSSSPASSGSSDWLESLDWQKTAASSIDTFDPFEGTSSPEGHCSPAPPPRSSKPFDTAENIVIRTSVAPLSSTIVHGSEGGITHLYLAQGVIEAPPARLNGDGSPWQPPGDLSALSLEEVSRSLRFIGLSEDVVSFFARERIDGSIFVQLTEEILSEDFHLTKLQVKKIMQFIKGWRPKI</sequence>
<dbReference type="CDD" id="cd09525">
    <property type="entry name" value="SAM_GAREM"/>
    <property type="match status" value="1"/>
</dbReference>
<reference evidence="6" key="1">
    <citation type="submission" date="2025-08" db="UniProtKB">
        <authorList>
            <consortium name="RefSeq"/>
        </authorList>
    </citation>
    <scope>IDENTIFICATION</scope>
    <source>
        <tissue evidence="6">Blood</tissue>
    </source>
</reference>
<evidence type="ECO:0000313" key="5">
    <source>
        <dbReference type="Proteomes" id="UP001652622"/>
    </source>
</evidence>
<feature type="region of interest" description="Disordered" evidence="3">
    <location>
        <begin position="557"/>
        <end position="607"/>
    </location>
</feature>
<dbReference type="Gene3D" id="1.10.150.50">
    <property type="entry name" value="Transcription Factor, Ets-1"/>
    <property type="match status" value="1"/>
</dbReference>
<dbReference type="PANTHER" id="PTHR14454">
    <property type="entry name" value="GRB2-ASSOCIATED AND REGULATOR OF MAPK PROTEIN FAMILY MEMBER"/>
    <property type="match status" value="1"/>
</dbReference>
<gene>
    <name evidence="6" type="primary">GAREM2</name>
</gene>
<evidence type="ECO:0000259" key="4">
    <source>
        <dbReference type="Pfam" id="PF12736"/>
    </source>
</evidence>
<dbReference type="PANTHER" id="PTHR14454:SF5">
    <property type="entry name" value="GRB2-ASSOCIATED AND REGULATOR OF MAPK PROTEIN 2"/>
    <property type="match status" value="1"/>
</dbReference>
<protein>
    <submittedName>
        <fullName evidence="6">GRB2-associated and regulator of MAPK protein 2 isoform X1</fullName>
    </submittedName>
</protein>
<evidence type="ECO:0000256" key="3">
    <source>
        <dbReference type="SAM" id="MobiDB-lite"/>
    </source>
</evidence>
<dbReference type="InterPro" id="IPR052281">
    <property type="entry name" value="GAREM"/>
</dbReference>
<proteinExistence type="inferred from homology"/>
<dbReference type="InterPro" id="IPR013761">
    <property type="entry name" value="SAM/pointed_sf"/>
</dbReference>
<organism evidence="5 6">
    <name type="scientific">Pantherophis guttatus</name>
    <name type="common">Corn snake</name>
    <name type="synonym">Elaphe guttata</name>
    <dbReference type="NCBI Taxonomy" id="94885"/>
    <lineage>
        <taxon>Eukaryota</taxon>
        <taxon>Metazoa</taxon>
        <taxon>Chordata</taxon>
        <taxon>Craniata</taxon>
        <taxon>Vertebrata</taxon>
        <taxon>Euteleostomi</taxon>
        <taxon>Lepidosauria</taxon>
        <taxon>Squamata</taxon>
        <taxon>Bifurcata</taxon>
        <taxon>Unidentata</taxon>
        <taxon>Episquamata</taxon>
        <taxon>Toxicofera</taxon>
        <taxon>Serpentes</taxon>
        <taxon>Colubroidea</taxon>
        <taxon>Colubridae</taxon>
        <taxon>Colubrinae</taxon>
        <taxon>Pantherophis</taxon>
    </lineage>
</organism>
<feature type="compositionally biased region" description="Polar residues" evidence="3">
    <location>
        <begin position="697"/>
        <end position="712"/>
    </location>
</feature>
<dbReference type="RefSeq" id="XP_060549101.1">
    <property type="nucleotide sequence ID" value="XM_060693118.1"/>
</dbReference>
<dbReference type="GeneID" id="117667655"/>
<feature type="region of interest" description="Disordered" evidence="3">
    <location>
        <begin position="777"/>
        <end position="803"/>
    </location>
</feature>
<feature type="domain" description="CABIT" evidence="4">
    <location>
        <begin position="89"/>
        <end position="361"/>
    </location>
</feature>
<dbReference type="InterPro" id="IPR025946">
    <property type="entry name" value="CABIT_dom"/>
</dbReference>
<name>A0ABM3ZL67_PANGU</name>
<feature type="region of interest" description="Disordered" evidence="3">
    <location>
        <begin position="233"/>
        <end position="258"/>
    </location>
</feature>
<evidence type="ECO:0000313" key="6">
    <source>
        <dbReference type="RefSeq" id="XP_060549101.1"/>
    </source>
</evidence>
<keyword evidence="2" id="KW-0597">Phosphoprotein</keyword>
<accession>A0ABM3ZL67</accession>
<comment type="similarity">
    <text evidence="1">Belongs to the GAREM family.</text>
</comment>
<dbReference type="SUPFAM" id="SSF47769">
    <property type="entry name" value="SAM/Pointed domain"/>
    <property type="match status" value="1"/>
</dbReference>
<dbReference type="Proteomes" id="UP001652622">
    <property type="component" value="Unplaced"/>
</dbReference>
<dbReference type="Pfam" id="PF12736">
    <property type="entry name" value="CABIT"/>
    <property type="match status" value="1"/>
</dbReference>
<evidence type="ECO:0000256" key="2">
    <source>
        <dbReference type="ARBA" id="ARBA00022553"/>
    </source>
</evidence>
<keyword evidence="5" id="KW-1185">Reference proteome</keyword>